<evidence type="ECO:0000256" key="1">
    <source>
        <dbReference type="SAM" id="MobiDB-lite"/>
    </source>
</evidence>
<dbReference type="EMBL" id="CP092423">
    <property type="protein sequence ID" value="ULP42417.1"/>
    <property type="molecule type" value="Genomic_DNA"/>
</dbReference>
<dbReference type="RefSeq" id="WP_239721555.1">
    <property type="nucleotide sequence ID" value="NZ_CP092423.2"/>
</dbReference>
<feature type="region of interest" description="Disordered" evidence="1">
    <location>
        <begin position="344"/>
        <end position="398"/>
    </location>
</feature>
<evidence type="ECO:0000313" key="2">
    <source>
        <dbReference type="EMBL" id="ULP42417.1"/>
    </source>
</evidence>
<feature type="compositionally biased region" description="Pro residues" evidence="1">
    <location>
        <begin position="181"/>
        <end position="211"/>
    </location>
</feature>
<sequence>MGLAKPTGGYAEQMLVPGGWPDVDEQAYYDRAQEYLQVLRQVTDVLEACQSQRTELFDAESWSGSAAGAANGQLGTLIDGLVTLQNGLATVITWHKYVAQTIVQAKSDVTDNVVEAHRTIQSLEKDSSLDEAERTQQIDTVVTTTLGANVSIVDGTAAQIMVSKLWKPPANALQDLLDQKTPPPVNIPDGPRPSPSPSPYPSPRPTPPPVTPGGGGFKPPTPGGGGLTPPTPGGGGLGPLTPPLDGGGLQPSPGPSPVGPRPAPAPAGPVGPPAPLGPAAPAVPLSPAAGLPQPGAGPAGGPKGVTPAAASGPGVMPASVASGEEAAGAHAGAGGVPTAPMGAGGAGGAGGSGGSGGPGGRSGAPAAEKAADKSASARPAATARGSGKSKPRAQPMHPDRAEVGEAIVATAAAIPVSAARIERDALAAAATADAARRAGPDPLQLARRIAAALNAPDMGGSDLGFFWVTGVTAEGAIVVANSYGLAYIPDGVELPEKVYLASADETIPAGERARWATYPVMAVQGWAAHHEMELRAVIGTQEQLANSDAGVATIVLQPDDIPDTGDMIGRPRLAVVDSEAAERLAATPDTRLADLLPPPPEGAEPAVEPQPEPQPEAAEVVEPEVAEVLVTPGPGPVRMGDLLAQMPLPSADAGAPAPGAPSDDRFMLWFEVMKPMASDASGRQAAHLQAFQTYAAHAEEVLLREAHTTIDADEQRTAVADWMYWKYIGELVNAALAEAPVLAPA</sequence>
<proteinExistence type="predicted"/>
<feature type="region of interest" description="Disordered" evidence="1">
    <location>
        <begin position="175"/>
        <end position="323"/>
    </location>
</feature>
<feature type="compositionally biased region" description="Pro residues" evidence="1">
    <location>
        <begin position="596"/>
        <end position="614"/>
    </location>
</feature>
<keyword evidence="3" id="KW-1185">Reference proteome</keyword>
<accession>A0ABY3UYZ7</accession>
<dbReference type="PRINTS" id="PR01217">
    <property type="entry name" value="PRICHEXTENSN"/>
</dbReference>
<gene>
    <name evidence="2" type="ORF">MJO58_27220</name>
</gene>
<reference evidence="2" key="1">
    <citation type="submission" date="2022-08" db="EMBL/GenBank/DDBJ databases">
        <title>Complete genome sequence of 14 non-tuberculosis mycobacteria type-strains.</title>
        <authorList>
            <person name="Igarashi Y."/>
            <person name="Osugi A."/>
            <person name="Mitarai S."/>
        </authorList>
    </citation>
    <scope>NUCLEOTIDE SEQUENCE</scope>
    <source>
        <strain evidence="2">ATCC 51985</strain>
    </source>
</reference>
<feature type="compositionally biased region" description="Low complexity" evidence="1">
    <location>
        <begin position="279"/>
        <end position="296"/>
    </location>
</feature>
<feature type="compositionally biased region" description="Gly residues" evidence="1">
    <location>
        <begin position="212"/>
        <end position="238"/>
    </location>
</feature>
<name>A0ABY3UYZ7_MYCLN</name>
<dbReference type="Proteomes" id="UP001055171">
    <property type="component" value="Chromosome"/>
</dbReference>
<feature type="compositionally biased region" description="Low complexity" evidence="1">
    <location>
        <begin position="363"/>
        <end position="384"/>
    </location>
</feature>
<feature type="compositionally biased region" description="Pro residues" evidence="1">
    <location>
        <begin position="252"/>
        <end position="278"/>
    </location>
</feature>
<protein>
    <submittedName>
        <fullName evidence="2">Secretion protein EspK</fullName>
    </submittedName>
</protein>
<feature type="region of interest" description="Disordered" evidence="1">
    <location>
        <begin position="586"/>
        <end position="619"/>
    </location>
</feature>
<evidence type="ECO:0000313" key="3">
    <source>
        <dbReference type="Proteomes" id="UP001055171"/>
    </source>
</evidence>
<feature type="compositionally biased region" description="Gly residues" evidence="1">
    <location>
        <begin position="344"/>
        <end position="362"/>
    </location>
</feature>
<organism evidence="2 3">
    <name type="scientific">Mycobacterium lentiflavum</name>
    <dbReference type="NCBI Taxonomy" id="141349"/>
    <lineage>
        <taxon>Bacteria</taxon>
        <taxon>Bacillati</taxon>
        <taxon>Actinomycetota</taxon>
        <taxon>Actinomycetes</taxon>
        <taxon>Mycobacteriales</taxon>
        <taxon>Mycobacteriaceae</taxon>
        <taxon>Mycobacterium</taxon>
        <taxon>Mycobacterium simiae complex</taxon>
    </lineage>
</organism>